<feature type="transmembrane region" description="Helical" evidence="8">
    <location>
        <begin position="363"/>
        <end position="383"/>
    </location>
</feature>
<keyword evidence="2" id="KW-1003">Cell membrane</keyword>
<dbReference type="AlphaFoldDB" id="A0A127VJQ1"/>
<feature type="transmembrane region" description="Helical" evidence="8">
    <location>
        <begin position="418"/>
        <end position="438"/>
    </location>
</feature>
<dbReference type="PATRIC" id="fig|188932.3.peg.4879"/>
<evidence type="ECO:0000313" key="10">
    <source>
        <dbReference type="EMBL" id="AMQ01533.1"/>
    </source>
</evidence>
<feature type="transmembrane region" description="Helical" evidence="8">
    <location>
        <begin position="275"/>
        <end position="295"/>
    </location>
</feature>
<dbReference type="Proteomes" id="UP000071561">
    <property type="component" value="Chromosome"/>
</dbReference>
<evidence type="ECO:0000256" key="5">
    <source>
        <dbReference type="ARBA" id="ARBA00022692"/>
    </source>
</evidence>
<organism evidence="10 11">
    <name type="scientific">Pedobacter cryoconitis</name>
    <dbReference type="NCBI Taxonomy" id="188932"/>
    <lineage>
        <taxon>Bacteria</taxon>
        <taxon>Pseudomonadati</taxon>
        <taxon>Bacteroidota</taxon>
        <taxon>Sphingobacteriia</taxon>
        <taxon>Sphingobacteriales</taxon>
        <taxon>Sphingobacteriaceae</taxon>
        <taxon>Pedobacter</taxon>
    </lineage>
</organism>
<gene>
    <name evidence="10" type="ORF">AY601_4704</name>
</gene>
<evidence type="ECO:0000256" key="8">
    <source>
        <dbReference type="SAM" id="Phobius"/>
    </source>
</evidence>
<feature type="transmembrane region" description="Helical" evidence="8">
    <location>
        <begin position="209"/>
        <end position="228"/>
    </location>
</feature>
<protein>
    <submittedName>
        <fullName evidence="10">Glycosyl transferase</fullName>
    </submittedName>
</protein>
<evidence type="ECO:0000256" key="7">
    <source>
        <dbReference type="ARBA" id="ARBA00023136"/>
    </source>
</evidence>
<feature type="transmembrane region" description="Helical" evidence="8">
    <location>
        <begin position="333"/>
        <end position="351"/>
    </location>
</feature>
<dbReference type="Pfam" id="PF13231">
    <property type="entry name" value="PMT_2"/>
    <property type="match status" value="1"/>
</dbReference>
<keyword evidence="7 8" id="KW-0472">Membrane</keyword>
<keyword evidence="3" id="KW-0328">Glycosyltransferase</keyword>
<dbReference type="InterPro" id="IPR050297">
    <property type="entry name" value="LipidA_mod_glycosyltrf_83"/>
</dbReference>
<evidence type="ECO:0000313" key="11">
    <source>
        <dbReference type="Proteomes" id="UP000071561"/>
    </source>
</evidence>
<evidence type="ECO:0000256" key="4">
    <source>
        <dbReference type="ARBA" id="ARBA00022679"/>
    </source>
</evidence>
<name>A0A127VJQ1_9SPHI</name>
<evidence type="ECO:0000259" key="9">
    <source>
        <dbReference type="Pfam" id="PF13231"/>
    </source>
</evidence>
<dbReference type="RefSeq" id="WP_068405849.1">
    <property type="nucleotide sequence ID" value="NZ_CP014504.1"/>
</dbReference>
<keyword evidence="5 8" id="KW-0812">Transmembrane</keyword>
<dbReference type="EMBL" id="CP014504">
    <property type="protein sequence ID" value="AMQ01533.1"/>
    <property type="molecule type" value="Genomic_DNA"/>
</dbReference>
<feature type="transmembrane region" description="Helical" evidence="8">
    <location>
        <begin position="12"/>
        <end position="33"/>
    </location>
</feature>
<feature type="transmembrane region" description="Helical" evidence="8">
    <location>
        <begin position="307"/>
        <end position="327"/>
    </location>
</feature>
<proteinExistence type="predicted"/>
<evidence type="ECO:0000256" key="6">
    <source>
        <dbReference type="ARBA" id="ARBA00022989"/>
    </source>
</evidence>
<keyword evidence="11" id="KW-1185">Reference proteome</keyword>
<comment type="subcellular location">
    <subcellularLocation>
        <location evidence="1">Cell membrane</location>
        <topology evidence="1">Multi-pass membrane protein</topology>
    </subcellularLocation>
</comment>
<accession>A0A127VJQ1</accession>
<dbReference type="GO" id="GO:0010041">
    <property type="term" value="P:response to iron(III) ion"/>
    <property type="evidence" value="ECO:0007669"/>
    <property type="project" value="TreeGrafter"/>
</dbReference>
<dbReference type="GO" id="GO:0009103">
    <property type="term" value="P:lipopolysaccharide biosynthetic process"/>
    <property type="evidence" value="ECO:0007669"/>
    <property type="project" value="UniProtKB-ARBA"/>
</dbReference>
<feature type="domain" description="Glycosyltransferase RgtA/B/C/D-like" evidence="9">
    <location>
        <begin position="65"/>
        <end position="225"/>
    </location>
</feature>
<feature type="transmembrane region" description="Helical" evidence="8">
    <location>
        <begin position="161"/>
        <end position="188"/>
    </location>
</feature>
<feature type="transmembrane region" description="Helical" evidence="8">
    <location>
        <begin position="389"/>
        <end position="409"/>
    </location>
</feature>
<evidence type="ECO:0000256" key="2">
    <source>
        <dbReference type="ARBA" id="ARBA00022475"/>
    </source>
</evidence>
<dbReference type="PANTHER" id="PTHR33908:SF3">
    <property type="entry name" value="UNDECAPRENYL PHOSPHATE-ALPHA-4-AMINO-4-DEOXY-L-ARABINOSE ARABINOSYL TRANSFERASE"/>
    <property type="match status" value="1"/>
</dbReference>
<dbReference type="PANTHER" id="PTHR33908">
    <property type="entry name" value="MANNOSYLTRANSFERASE YKCB-RELATED"/>
    <property type="match status" value="1"/>
</dbReference>
<dbReference type="GO" id="GO:0016763">
    <property type="term" value="F:pentosyltransferase activity"/>
    <property type="evidence" value="ECO:0007669"/>
    <property type="project" value="TreeGrafter"/>
</dbReference>
<dbReference type="GO" id="GO:0005886">
    <property type="term" value="C:plasma membrane"/>
    <property type="evidence" value="ECO:0007669"/>
    <property type="project" value="UniProtKB-SubCell"/>
</dbReference>
<evidence type="ECO:0000256" key="3">
    <source>
        <dbReference type="ARBA" id="ARBA00022676"/>
    </source>
</evidence>
<dbReference type="InterPro" id="IPR038731">
    <property type="entry name" value="RgtA/B/C-like"/>
</dbReference>
<feature type="transmembrane region" description="Helical" evidence="8">
    <location>
        <begin position="86"/>
        <end position="104"/>
    </location>
</feature>
<dbReference type="KEGG" id="pcm:AY601_4704"/>
<reference evidence="10 11" key="1">
    <citation type="submission" date="2016-03" db="EMBL/GenBank/DDBJ databases">
        <title>Complete genome sequence of Pedobacter cryoconitis PAMC 27485.</title>
        <authorList>
            <person name="Lee J."/>
            <person name="Kim O.-S."/>
        </authorList>
    </citation>
    <scope>NUCLEOTIDE SEQUENCE [LARGE SCALE GENOMIC DNA]</scope>
    <source>
        <strain evidence="10 11">PAMC 27485</strain>
    </source>
</reference>
<feature type="transmembrane region" description="Helical" evidence="8">
    <location>
        <begin position="116"/>
        <end position="136"/>
    </location>
</feature>
<evidence type="ECO:0000256" key="1">
    <source>
        <dbReference type="ARBA" id="ARBA00004651"/>
    </source>
</evidence>
<keyword evidence="4 10" id="KW-0808">Transferase</keyword>
<dbReference type="OrthoDB" id="9178203at2"/>
<keyword evidence="6 8" id="KW-1133">Transmembrane helix</keyword>
<sequence length="555" mass="63785">MQKVLADQTTKWLYLFIGFAVLLNFTGLFVTVIGPDGALYASIAKNIAQHNNFIDLMVEGKDWLDKPHFPFWITAVFFKVFGINTWAYKLPGILFILLAAVYTYRFAKELYSKQVGLWAVLLLLTAQHILICTMDVRAEPFLTGLIIASVYHFYKSLGKKWFWHLVIASVFAACAVMTKGIFALIPIAGAIAGELLIKKNWTMVFNFRWVLAAVLILVFMLPELYTLYHQFDVHPEKVVFGRQGVSGIKFFFWDSQFGRFFNSGPIKKSNGDPTFFLHTILWAFLPWSLLLYTAIFQFFSRNFKKPLLTEWFCISGSFLTLLVFSLSKFQLPFYITIVFPFFTIICAQYLCKVKLERSIKAIRIMQLVVGGIMTFLIVVLHYFFQPDNITVFSAALLAGAVALFIIVSLQPIDNRYKVFFQVCAVAFFVNLYFNLAYYPRLVKYQGDSEAAFWINAHNTKDLPVVQSNLGFAYSLDFYVHAPLYFLRPGEESLLPPKPYLLYADKALVDQYIQQGVKLKRLQTFGNYRITMVKGKFLNHTTREQTLSVTEVVLIN</sequence>